<proteinExistence type="predicted"/>
<keyword evidence="1" id="KW-0732">Signal</keyword>
<gene>
    <name evidence="2" type="ORF">ACFORL_06975</name>
</gene>
<comment type="caution">
    <text evidence="2">The sequence shown here is derived from an EMBL/GenBank/DDBJ whole genome shotgun (WGS) entry which is preliminary data.</text>
</comment>
<dbReference type="RefSeq" id="WP_382342451.1">
    <property type="nucleotide sequence ID" value="NZ_JBHSAB010000014.1"/>
</dbReference>
<evidence type="ECO:0000313" key="3">
    <source>
        <dbReference type="Proteomes" id="UP001595758"/>
    </source>
</evidence>
<accession>A0ABV8CEU0</accession>
<protein>
    <submittedName>
        <fullName evidence="2">Uncharacterized protein</fullName>
    </submittedName>
</protein>
<name>A0ABV8CEU0_9GAMM</name>
<dbReference type="Proteomes" id="UP001595758">
    <property type="component" value="Unassembled WGS sequence"/>
</dbReference>
<feature type="signal peptide" evidence="1">
    <location>
        <begin position="1"/>
        <end position="20"/>
    </location>
</feature>
<evidence type="ECO:0000256" key="1">
    <source>
        <dbReference type="SAM" id="SignalP"/>
    </source>
</evidence>
<organism evidence="2 3">
    <name type="scientific">Legionella dresdenensis</name>
    <dbReference type="NCBI Taxonomy" id="450200"/>
    <lineage>
        <taxon>Bacteria</taxon>
        <taxon>Pseudomonadati</taxon>
        <taxon>Pseudomonadota</taxon>
        <taxon>Gammaproteobacteria</taxon>
        <taxon>Legionellales</taxon>
        <taxon>Legionellaceae</taxon>
        <taxon>Legionella</taxon>
    </lineage>
</organism>
<evidence type="ECO:0000313" key="2">
    <source>
        <dbReference type="EMBL" id="MFC3908818.1"/>
    </source>
</evidence>
<dbReference type="EMBL" id="JBHSAB010000014">
    <property type="protein sequence ID" value="MFC3908818.1"/>
    <property type="molecule type" value="Genomic_DNA"/>
</dbReference>
<sequence>MNIKLLLASLGLSLTQLSFASYDLSSVNIPEEARPQIDKSLITEQMQEIQEKGYIERNSLKYEYLNGIESRINYEAQGKVKSTHLRKSLAEIFAVPSLKTVPSTVKKTTLGFAPVGTFDPNAGWTGITEIFKSNDIGICQFSHFDLKAGNGAYSLSKDNDRRDVNGKYTYVEVTGKENEGFDYKVAWFEELNMYTLSCINKAFSKDFIQQVINLAQQIDRG</sequence>
<keyword evidence="3" id="KW-1185">Reference proteome</keyword>
<reference evidence="3" key="1">
    <citation type="journal article" date="2019" name="Int. J. Syst. Evol. Microbiol.">
        <title>The Global Catalogue of Microorganisms (GCM) 10K type strain sequencing project: providing services to taxonomists for standard genome sequencing and annotation.</title>
        <authorList>
            <consortium name="The Broad Institute Genomics Platform"/>
            <consortium name="The Broad Institute Genome Sequencing Center for Infectious Disease"/>
            <person name="Wu L."/>
            <person name="Ma J."/>
        </authorList>
    </citation>
    <scope>NUCLEOTIDE SEQUENCE [LARGE SCALE GENOMIC DNA]</scope>
    <source>
        <strain evidence="3">CCUG 59858</strain>
    </source>
</reference>
<feature type="chain" id="PRO_5046595233" evidence="1">
    <location>
        <begin position="21"/>
        <end position="221"/>
    </location>
</feature>